<feature type="transmembrane region" description="Helical" evidence="1">
    <location>
        <begin position="6"/>
        <end position="25"/>
    </location>
</feature>
<proteinExistence type="predicted"/>
<organism evidence="2 3">
    <name type="scientific">Thermosyntropha lipolytica DSM 11003</name>
    <dbReference type="NCBI Taxonomy" id="1123382"/>
    <lineage>
        <taxon>Bacteria</taxon>
        <taxon>Bacillati</taxon>
        <taxon>Bacillota</taxon>
        <taxon>Clostridia</taxon>
        <taxon>Eubacteriales</taxon>
        <taxon>Syntrophomonadaceae</taxon>
        <taxon>Thermosyntropha</taxon>
    </lineage>
</organism>
<dbReference type="EMBL" id="FQWY01000017">
    <property type="protein sequence ID" value="SHG90736.1"/>
    <property type="molecule type" value="Genomic_DNA"/>
</dbReference>
<evidence type="ECO:0008006" key="4">
    <source>
        <dbReference type="Google" id="ProtNLM"/>
    </source>
</evidence>
<sequence>MDNYAVVILAGVVAGFLSRLLTLRSDYRHYPAFPHGYFTHLSLGFIAACLGAVAIPAIAKPDYVAVTFLVLAAQQFREIRNMERETMTKLEETKLVKRGADYIEGIARVFEARNYLAIFTALITSGVAHLFGWQYSLAAGIICIYLSMRLMRGAYIGDIAEVVDATVHFEGSLLMVDDVVIMNVGLPETREKILKEGIGVLIKPKNDDARLTLHNPGQRMAIIHDVVSILGTKVDINETELVPLARKHIDKGYLAFFILPNEPDREILKQVIKNVPLIETAQGTALKSFYGRKAAD</sequence>
<dbReference type="Proteomes" id="UP000242329">
    <property type="component" value="Unassembled WGS sequence"/>
</dbReference>
<dbReference type="Pfam" id="PF14045">
    <property type="entry name" value="YIEGIA"/>
    <property type="match status" value="1"/>
</dbReference>
<dbReference type="InterPro" id="IPR025918">
    <property type="entry name" value="YIEGIA"/>
</dbReference>
<feature type="transmembrane region" description="Helical" evidence="1">
    <location>
        <begin position="37"/>
        <end position="59"/>
    </location>
</feature>
<protein>
    <recommendedName>
        <fullName evidence="4">YIEGIA protein</fullName>
    </recommendedName>
</protein>
<evidence type="ECO:0000313" key="3">
    <source>
        <dbReference type="Proteomes" id="UP000242329"/>
    </source>
</evidence>
<keyword evidence="1" id="KW-1133">Transmembrane helix</keyword>
<gene>
    <name evidence="2" type="ORF">SAMN02745221_01254</name>
</gene>
<keyword evidence="3" id="KW-1185">Reference proteome</keyword>
<accession>A0A1M5NME6</accession>
<reference evidence="3" key="1">
    <citation type="submission" date="2016-11" db="EMBL/GenBank/DDBJ databases">
        <authorList>
            <person name="Varghese N."/>
            <person name="Submissions S."/>
        </authorList>
    </citation>
    <scope>NUCLEOTIDE SEQUENCE [LARGE SCALE GENOMIC DNA]</scope>
    <source>
        <strain evidence="3">DSM 11003</strain>
    </source>
</reference>
<evidence type="ECO:0000256" key="1">
    <source>
        <dbReference type="SAM" id="Phobius"/>
    </source>
</evidence>
<name>A0A1M5NME6_9FIRM</name>
<evidence type="ECO:0000313" key="2">
    <source>
        <dbReference type="EMBL" id="SHG90736.1"/>
    </source>
</evidence>
<dbReference type="RefSeq" id="WP_073091675.1">
    <property type="nucleotide sequence ID" value="NZ_FQWY01000017.1"/>
</dbReference>
<dbReference type="STRING" id="1123382.SAMN02745221_01254"/>
<feature type="transmembrane region" description="Helical" evidence="1">
    <location>
        <begin position="115"/>
        <end position="146"/>
    </location>
</feature>
<keyword evidence="1" id="KW-0812">Transmembrane</keyword>
<dbReference type="AlphaFoldDB" id="A0A1M5NME6"/>
<dbReference type="OrthoDB" id="1846546at2"/>
<keyword evidence="1" id="KW-0472">Membrane</keyword>